<dbReference type="Proteomes" id="UP000799764">
    <property type="component" value="Unassembled WGS sequence"/>
</dbReference>
<dbReference type="AlphaFoldDB" id="A0A9P4PMF8"/>
<proteinExistence type="predicted"/>
<organism evidence="2 3">
    <name type="scientific">Karstenula rhodostoma CBS 690.94</name>
    <dbReference type="NCBI Taxonomy" id="1392251"/>
    <lineage>
        <taxon>Eukaryota</taxon>
        <taxon>Fungi</taxon>
        <taxon>Dikarya</taxon>
        <taxon>Ascomycota</taxon>
        <taxon>Pezizomycotina</taxon>
        <taxon>Dothideomycetes</taxon>
        <taxon>Pleosporomycetidae</taxon>
        <taxon>Pleosporales</taxon>
        <taxon>Massarineae</taxon>
        <taxon>Didymosphaeriaceae</taxon>
        <taxon>Karstenula</taxon>
    </lineage>
</organism>
<evidence type="ECO:0000313" key="3">
    <source>
        <dbReference type="Proteomes" id="UP000799764"/>
    </source>
</evidence>
<comment type="caution">
    <text evidence="2">The sequence shown here is derived from an EMBL/GenBank/DDBJ whole genome shotgun (WGS) entry which is preliminary data.</text>
</comment>
<dbReference type="PROSITE" id="PS51257">
    <property type="entry name" value="PROKAR_LIPOPROTEIN"/>
    <property type="match status" value="1"/>
</dbReference>
<keyword evidence="3" id="KW-1185">Reference proteome</keyword>
<feature type="region of interest" description="Disordered" evidence="1">
    <location>
        <begin position="68"/>
        <end position="134"/>
    </location>
</feature>
<evidence type="ECO:0000313" key="2">
    <source>
        <dbReference type="EMBL" id="KAF2447820.1"/>
    </source>
</evidence>
<protein>
    <submittedName>
        <fullName evidence="2">Uncharacterized protein</fullName>
    </submittedName>
</protein>
<name>A0A9P4PMF8_9PLEO</name>
<gene>
    <name evidence="2" type="ORF">P171DRAFT_232570</name>
</gene>
<evidence type="ECO:0000256" key="1">
    <source>
        <dbReference type="SAM" id="MobiDB-lite"/>
    </source>
</evidence>
<sequence length="155" mass="17564">MKTLLDQPCVISLLSTSCTEAADVDKFWRKYGHKPEHMSISENQKHGVNNKRTGKFVPVVILSTLTHPTRVKKRKSSTLLSQQPHTKHSHEPYTPSRSSFPLAHKQHRTHRLKDNTNPTPPHSHTHPSLDARPTQRQITCPRATTAQPSLAQPRP</sequence>
<accession>A0A9P4PMF8</accession>
<reference evidence="2" key="1">
    <citation type="journal article" date="2020" name="Stud. Mycol.">
        <title>101 Dothideomycetes genomes: a test case for predicting lifestyles and emergence of pathogens.</title>
        <authorList>
            <person name="Haridas S."/>
            <person name="Albert R."/>
            <person name="Binder M."/>
            <person name="Bloem J."/>
            <person name="Labutti K."/>
            <person name="Salamov A."/>
            <person name="Andreopoulos B."/>
            <person name="Baker S."/>
            <person name="Barry K."/>
            <person name="Bills G."/>
            <person name="Bluhm B."/>
            <person name="Cannon C."/>
            <person name="Castanera R."/>
            <person name="Culley D."/>
            <person name="Daum C."/>
            <person name="Ezra D."/>
            <person name="Gonzalez J."/>
            <person name="Henrissat B."/>
            <person name="Kuo A."/>
            <person name="Liang C."/>
            <person name="Lipzen A."/>
            <person name="Lutzoni F."/>
            <person name="Magnuson J."/>
            <person name="Mondo S."/>
            <person name="Nolan M."/>
            <person name="Ohm R."/>
            <person name="Pangilinan J."/>
            <person name="Park H.-J."/>
            <person name="Ramirez L."/>
            <person name="Alfaro M."/>
            <person name="Sun H."/>
            <person name="Tritt A."/>
            <person name="Yoshinaga Y."/>
            <person name="Zwiers L.-H."/>
            <person name="Turgeon B."/>
            <person name="Goodwin S."/>
            <person name="Spatafora J."/>
            <person name="Crous P."/>
            <person name="Grigoriev I."/>
        </authorList>
    </citation>
    <scope>NUCLEOTIDE SEQUENCE</scope>
    <source>
        <strain evidence="2">CBS 690.94</strain>
    </source>
</reference>
<dbReference type="EMBL" id="MU001496">
    <property type="protein sequence ID" value="KAF2447820.1"/>
    <property type="molecule type" value="Genomic_DNA"/>
</dbReference>